<evidence type="ECO:0000313" key="3">
    <source>
        <dbReference type="EMBL" id="KAG6774958.1"/>
    </source>
</evidence>
<comment type="caution">
    <text evidence="3">The sequence shown here is derived from an EMBL/GenBank/DDBJ whole genome shotgun (WGS) entry which is preliminary data.</text>
</comment>
<sequence length="115" mass="12667">MLDISHNKLSGPLSSCLSNLTFMANAAKCYVSFTWPSIQYFDQSNLVLMGLPQVGDSYRETIEVSALEVFSVAYNNLSGKTPERKAQFGTFDEISYEGNPLLCGPPLRICSETNS</sequence>
<dbReference type="AlphaFoldDB" id="A0A8X7ZPY8"/>
<evidence type="ECO:0000256" key="1">
    <source>
        <dbReference type="ARBA" id="ARBA00022614"/>
    </source>
</evidence>
<proteinExistence type="predicted"/>
<dbReference type="EMBL" id="JAAWWB010000009">
    <property type="protein sequence ID" value="KAG6774958.1"/>
    <property type="molecule type" value="Genomic_DNA"/>
</dbReference>
<keyword evidence="1" id="KW-0433">Leucine-rich repeat</keyword>
<dbReference type="PANTHER" id="PTHR48062:SF21">
    <property type="entry name" value="RECEPTOR-LIKE PROTEIN 12"/>
    <property type="match status" value="1"/>
</dbReference>
<dbReference type="OrthoDB" id="544346at2759"/>
<reference evidence="3" key="1">
    <citation type="journal article" date="2020" name="bioRxiv">
        <title>Hybrid origin of Populus tomentosa Carr. identified through genome sequencing and phylogenomic analysis.</title>
        <authorList>
            <person name="An X."/>
            <person name="Gao K."/>
            <person name="Chen Z."/>
            <person name="Li J."/>
            <person name="Yang X."/>
            <person name="Yang X."/>
            <person name="Zhou J."/>
            <person name="Guo T."/>
            <person name="Zhao T."/>
            <person name="Huang S."/>
            <person name="Miao D."/>
            <person name="Khan W.U."/>
            <person name="Rao P."/>
            <person name="Ye M."/>
            <person name="Lei B."/>
            <person name="Liao W."/>
            <person name="Wang J."/>
            <person name="Ji L."/>
            <person name="Li Y."/>
            <person name="Guo B."/>
            <person name="Mustafa N.S."/>
            <person name="Li S."/>
            <person name="Yun Q."/>
            <person name="Keller S.R."/>
            <person name="Mao J."/>
            <person name="Zhang R."/>
            <person name="Strauss S.H."/>
        </authorList>
    </citation>
    <scope>NUCLEOTIDE SEQUENCE</scope>
    <source>
        <strain evidence="3">GM15</strain>
        <tissue evidence="3">Leaf</tissue>
    </source>
</reference>
<accession>A0A8X7ZPY8</accession>
<evidence type="ECO:0000256" key="2">
    <source>
        <dbReference type="ARBA" id="ARBA00022737"/>
    </source>
</evidence>
<evidence type="ECO:0000313" key="4">
    <source>
        <dbReference type="Proteomes" id="UP000886885"/>
    </source>
</evidence>
<dbReference type="Proteomes" id="UP000886885">
    <property type="component" value="Chromosome 5A"/>
</dbReference>
<name>A0A8X7ZPY8_POPTO</name>
<dbReference type="PANTHER" id="PTHR48062">
    <property type="entry name" value="RECEPTOR-LIKE PROTEIN 14"/>
    <property type="match status" value="1"/>
</dbReference>
<dbReference type="InterPro" id="IPR001611">
    <property type="entry name" value="Leu-rich_rpt"/>
</dbReference>
<organism evidence="3 4">
    <name type="scientific">Populus tomentosa</name>
    <name type="common">Chinese white poplar</name>
    <dbReference type="NCBI Taxonomy" id="118781"/>
    <lineage>
        <taxon>Eukaryota</taxon>
        <taxon>Viridiplantae</taxon>
        <taxon>Streptophyta</taxon>
        <taxon>Embryophyta</taxon>
        <taxon>Tracheophyta</taxon>
        <taxon>Spermatophyta</taxon>
        <taxon>Magnoliopsida</taxon>
        <taxon>eudicotyledons</taxon>
        <taxon>Gunneridae</taxon>
        <taxon>Pentapetalae</taxon>
        <taxon>rosids</taxon>
        <taxon>fabids</taxon>
        <taxon>Malpighiales</taxon>
        <taxon>Salicaceae</taxon>
        <taxon>Saliceae</taxon>
        <taxon>Populus</taxon>
    </lineage>
</organism>
<protein>
    <submittedName>
        <fullName evidence="3">Uncharacterized protein</fullName>
    </submittedName>
</protein>
<keyword evidence="2" id="KW-0677">Repeat</keyword>
<dbReference type="InterPro" id="IPR051502">
    <property type="entry name" value="RLP_Defense_Trigger"/>
</dbReference>
<dbReference type="Pfam" id="PF00560">
    <property type="entry name" value="LRR_1"/>
    <property type="match status" value="1"/>
</dbReference>
<gene>
    <name evidence="3" type="ORF">POTOM_018376</name>
</gene>
<keyword evidence="4" id="KW-1185">Reference proteome</keyword>